<dbReference type="Proteomes" id="UP000037397">
    <property type="component" value="Unassembled WGS sequence"/>
</dbReference>
<reference evidence="2" key="1">
    <citation type="submission" date="2015-03" db="EMBL/GenBank/DDBJ databases">
        <title>Luteipulveratus halotolerans sp. nov., a novel actinobacterium (Dermacoccaceae) from Sarawak, Malaysia.</title>
        <authorList>
            <person name="Juboi H."/>
            <person name="Basik A."/>
            <person name="Shamsul S.S."/>
            <person name="Arnold P."/>
            <person name="Schmitt E.K."/>
            <person name="Sanglier J.-J."/>
            <person name="Yeo T."/>
        </authorList>
    </citation>
    <scope>NUCLEOTIDE SEQUENCE [LARGE SCALE GENOMIC DNA]</scope>
    <source>
        <strain evidence="2">C296001</strain>
    </source>
</reference>
<keyword evidence="2" id="KW-1185">Reference proteome</keyword>
<protein>
    <submittedName>
        <fullName evidence="1">Uncharacterized protein</fullName>
    </submittedName>
</protein>
<evidence type="ECO:0000313" key="2">
    <source>
        <dbReference type="Proteomes" id="UP000037397"/>
    </source>
</evidence>
<dbReference type="STRING" id="1631356.VV01_04645"/>
<accession>A0A0L6CFX3</accession>
<evidence type="ECO:0000313" key="1">
    <source>
        <dbReference type="EMBL" id="KNX36604.1"/>
    </source>
</evidence>
<comment type="caution">
    <text evidence="1">The sequence shown here is derived from an EMBL/GenBank/DDBJ whole genome shotgun (WGS) entry which is preliminary data.</text>
</comment>
<sequence length="251" mass="26695">MTPDELGQALSSALGASVRLRPAAPDDPTVWRTTALRDHARDVAAVSRARRAVEHDPAVTVVDDVLSLRLGDVDAALDAPLPAEALDGLRRQFAQQWRPDADLWLTRDGRPRSYADLAAHAGDASARWARARSSDGTRIDVPFDRLGSRTLDDPVFAVLLAHDRLARGRAGADGRVATAVLATPMVLRDGARTGRTRPFVLHLEALAAAVLAARPTEPTPVTWTPPRAAHAARIVLASGLDTAGIPAPAQI</sequence>
<name>A0A0L6CFX3_9MICO</name>
<dbReference type="RefSeq" id="WP_050668871.1">
    <property type="nucleotide sequence ID" value="NZ_LAIR01000002.1"/>
</dbReference>
<gene>
    <name evidence="1" type="ORF">VV01_04645</name>
</gene>
<dbReference type="AlphaFoldDB" id="A0A0L6CFX3"/>
<organism evidence="1 2">
    <name type="scientific">Luteipulveratus halotolerans</name>
    <dbReference type="NCBI Taxonomy" id="1631356"/>
    <lineage>
        <taxon>Bacteria</taxon>
        <taxon>Bacillati</taxon>
        <taxon>Actinomycetota</taxon>
        <taxon>Actinomycetes</taxon>
        <taxon>Micrococcales</taxon>
        <taxon>Dermacoccaceae</taxon>
        <taxon>Luteipulveratus</taxon>
    </lineage>
</organism>
<dbReference type="EMBL" id="LAIR01000002">
    <property type="protein sequence ID" value="KNX36604.1"/>
    <property type="molecule type" value="Genomic_DNA"/>
</dbReference>
<proteinExistence type="predicted"/>